<keyword evidence="1" id="KW-0732">Signal</keyword>
<evidence type="ECO:0000313" key="2">
    <source>
        <dbReference type="EMBL" id="VBB05197.1"/>
    </source>
</evidence>
<dbReference type="Pfam" id="PF14172">
    <property type="entry name" value="DUF4309"/>
    <property type="match status" value="1"/>
</dbReference>
<dbReference type="RefSeq" id="WP_122626203.1">
    <property type="nucleotide sequence ID" value="NZ_UPPP01000054.1"/>
</dbReference>
<organism evidence="2 3">
    <name type="scientific">Lucifera butyrica</name>
    <dbReference type="NCBI Taxonomy" id="1351585"/>
    <lineage>
        <taxon>Bacteria</taxon>
        <taxon>Bacillati</taxon>
        <taxon>Bacillota</taxon>
        <taxon>Negativicutes</taxon>
        <taxon>Veillonellales</taxon>
        <taxon>Veillonellaceae</taxon>
        <taxon>Lucifera</taxon>
    </lineage>
</organism>
<dbReference type="Proteomes" id="UP000277811">
    <property type="component" value="Unassembled WGS sequence"/>
</dbReference>
<name>A0A498R2Z7_9FIRM</name>
<dbReference type="AlphaFoldDB" id="A0A498R2Z7"/>
<feature type="signal peptide" evidence="1">
    <location>
        <begin position="1"/>
        <end position="20"/>
    </location>
</feature>
<gene>
    <name evidence="2" type="ORF">LUCI_0404</name>
</gene>
<keyword evidence="3" id="KW-1185">Reference proteome</keyword>
<accession>A0A498R2Z7</accession>
<reference evidence="2 3" key="1">
    <citation type="submission" date="2018-06" db="EMBL/GenBank/DDBJ databases">
        <authorList>
            <person name="Strepis N."/>
        </authorList>
    </citation>
    <scope>NUCLEOTIDE SEQUENCE [LARGE SCALE GENOMIC DNA]</scope>
    <source>
        <strain evidence="2">LUCI</strain>
    </source>
</reference>
<dbReference type="PROSITE" id="PS51257">
    <property type="entry name" value="PROKAR_LIPOPROTEIN"/>
    <property type="match status" value="1"/>
</dbReference>
<evidence type="ECO:0000313" key="3">
    <source>
        <dbReference type="Proteomes" id="UP000277811"/>
    </source>
</evidence>
<proteinExistence type="predicted"/>
<sequence>MKYKRLYFVLSLLLIPVITAGCPGKTTPAPSGDGQTPAGSLYGPVLPAGYVILDRQTGDVTGDKKPKDIFLLGRKPGMDSNFADDISILVQDKTTRNVLTVKLPNVGGYNSKLFLGDFTGDKIADVFVTIPSGGSGGYVEHRIVTFVGEPRVIFGESENKGIVATGRFLDGFRAELTEASTKRKAIIDLSNKKDMYIKANIYNTGGKLLRQQQLSVSPLEELDSIEVTPGGTYELKGVQRVTGIYNADTVAHIYSIWEYRNQKWTTQQIEVSSVLLGYGENQQDAPIALLLNSTELAREGKVINCEFPANTTTIQDVEEKWGKPDKTNWIPAAKGTYATYSKHNVVFGYNKGSQIFEVISLDSRLKNISLSMVKETLGSPNYNAKSNGQETLGYTAGRDYKLLLFFSQPANGSAAPSLKQYSVLYPQGTVNLMADDPGREW</sequence>
<dbReference type="EMBL" id="UPPP01000054">
    <property type="protein sequence ID" value="VBB05197.1"/>
    <property type="molecule type" value="Genomic_DNA"/>
</dbReference>
<dbReference type="OrthoDB" id="1653343at2"/>
<protein>
    <submittedName>
        <fullName evidence="2">Uncharacterized protein</fullName>
    </submittedName>
</protein>
<evidence type="ECO:0000256" key="1">
    <source>
        <dbReference type="SAM" id="SignalP"/>
    </source>
</evidence>
<feature type="chain" id="PRO_5038524852" evidence="1">
    <location>
        <begin position="21"/>
        <end position="441"/>
    </location>
</feature>
<dbReference type="InterPro" id="IPR025453">
    <property type="entry name" value="DUF4309"/>
</dbReference>